<evidence type="ECO:0008006" key="4">
    <source>
        <dbReference type="Google" id="ProtNLM"/>
    </source>
</evidence>
<dbReference type="Proteomes" id="UP001302349">
    <property type="component" value="Chromosome"/>
</dbReference>
<evidence type="ECO:0000313" key="2">
    <source>
        <dbReference type="EMBL" id="WOK06901.1"/>
    </source>
</evidence>
<dbReference type="EMBL" id="CP136051">
    <property type="protein sequence ID" value="WOK06901.1"/>
    <property type="molecule type" value="Genomic_DNA"/>
</dbReference>
<keyword evidence="1" id="KW-0732">Signal</keyword>
<protein>
    <recommendedName>
        <fullName evidence="4">DUF4440 domain-containing protein</fullName>
    </recommendedName>
</protein>
<evidence type="ECO:0000313" key="3">
    <source>
        <dbReference type="Proteomes" id="UP001302349"/>
    </source>
</evidence>
<dbReference type="InterPro" id="IPR032710">
    <property type="entry name" value="NTF2-like_dom_sf"/>
</dbReference>
<feature type="chain" id="PRO_5046763128" description="DUF4440 domain-containing protein" evidence="1">
    <location>
        <begin position="19"/>
        <end position="169"/>
    </location>
</feature>
<dbReference type="RefSeq" id="WP_317489594.1">
    <property type="nucleotide sequence ID" value="NZ_CP136051.1"/>
</dbReference>
<accession>A0ABZ0IQC0</accession>
<dbReference type="SUPFAM" id="SSF54427">
    <property type="entry name" value="NTF2-like"/>
    <property type="match status" value="1"/>
</dbReference>
<reference evidence="2 3" key="1">
    <citation type="journal article" date="2023" name="Microbiol. Resour. Announc.">
        <title>Complete Genome Sequence of Imperialibacter roseus strain P4T.</title>
        <authorList>
            <person name="Tizabi D.R."/>
            <person name="Bachvaroff T."/>
            <person name="Hill R.T."/>
        </authorList>
    </citation>
    <scope>NUCLEOTIDE SEQUENCE [LARGE SCALE GENOMIC DNA]</scope>
    <source>
        <strain evidence="2 3">P4T</strain>
    </source>
</reference>
<name>A0ABZ0IQC0_9BACT</name>
<evidence type="ECO:0000256" key="1">
    <source>
        <dbReference type="SAM" id="SignalP"/>
    </source>
</evidence>
<sequence length="169" mass="20106">MKSTVLVLLCILSVDVWAQQDRVFEQIDEQLWIPYIKAYNEFNTRAFMALHTPDVIRVKRESSQIMVGTAYRKNEYRRNAISQSKDWERNLEIRFVDRLVEGAIAYEVGYYRVSLHKPQSPPQVLYGMFHATLKRIDGEWKIYIDEDEVLDDFSDCQFYKCQPLQRAQK</sequence>
<organism evidence="2 3">
    <name type="scientific">Imperialibacter roseus</name>
    <dbReference type="NCBI Taxonomy" id="1324217"/>
    <lineage>
        <taxon>Bacteria</taxon>
        <taxon>Pseudomonadati</taxon>
        <taxon>Bacteroidota</taxon>
        <taxon>Cytophagia</taxon>
        <taxon>Cytophagales</taxon>
        <taxon>Flammeovirgaceae</taxon>
        <taxon>Imperialibacter</taxon>
    </lineage>
</organism>
<dbReference type="Gene3D" id="3.10.450.50">
    <property type="match status" value="1"/>
</dbReference>
<proteinExistence type="predicted"/>
<keyword evidence="3" id="KW-1185">Reference proteome</keyword>
<feature type="signal peptide" evidence="1">
    <location>
        <begin position="1"/>
        <end position="18"/>
    </location>
</feature>
<gene>
    <name evidence="2" type="ORF">RT717_27920</name>
</gene>